<protein>
    <recommendedName>
        <fullName evidence="6">Neuropeptide</fullName>
    </recommendedName>
</protein>
<evidence type="ECO:0008006" key="6">
    <source>
        <dbReference type="Google" id="ProtNLM"/>
    </source>
</evidence>
<dbReference type="EMBL" id="OV725077">
    <property type="protein sequence ID" value="CAH1391865.1"/>
    <property type="molecule type" value="Genomic_DNA"/>
</dbReference>
<feature type="transmembrane region" description="Helical" evidence="2">
    <location>
        <begin position="330"/>
        <end position="350"/>
    </location>
</feature>
<proteinExistence type="predicted"/>
<keyword evidence="2" id="KW-1133">Transmembrane helix</keyword>
<accession>A0A9P0E6R4</accession>
<gene>
    <name evidence="4" type="ORF">NEZAVI_LOCUS2793</name>
</gene>
<feature type="chain" id="PRO_5040280711" description="Neuropeptide" evidence="3">
    <location>
        <begin position="28"/>
        <end position="368"/>
    </location>
</feature>
<name>A0A9P0E6R4_NEZVI</name>
<evidence type="ECO:0000256" key="1">
    <source>
        <dbReference type="SAM" id="MobiDB-lite"/>
    </source>
</evidence>
<keyword evidence="5" id="KW-1185">Reference proteome</keyword>
<organism evidence="4 5">
    <name type="scientific">Nezara viridula</name>
    <name type="common">Southern green stink bug</name>
    <name type="synonym">Cimex viridulus</name>
    <dbReference type="NCBI Taxonomy" id="85310"/>
    <lineage>
        <taxon>Eukaryota</taxon>
        <taxon>Metazoa</taxon>
        <taxon>Ecdysozoa</taxon>
        <taxon>Arthropoda</taxon>
        <taxon>Hexapoda</taxon>
        <taxon>Insecta</taxon>
        <taxon>Pterygota</taxon>
        <taxon>Neoptera</taxon>
        <taxon>Paraneoptera</taxon>
        <taxon>Hemiptera</taxon>
        <taxon>Heteroptera</taxon>
        <taxon>Panheteroptera</taxon>
        <taxon>Pentatomomorpha</taxon>
        <taxon>Pentatomoidea</taxon>
        <taxon>Pentatomidae</taxon>
        <taxon>Pentatominae</taxon>
        <taxon>Nezara</taxon>
    </lineage>
</organism>
<sequence length="368" mass="40629">MSSRRGSSTGAERFIEMLLVLCVCVEARPAINARTVEGALGSWPETPLHSVHSPPALLFVCPCLFLPWYPASESSSFAEVKKHTANDWFAWPLELRGIRCSKRGDNCRISSAVPTRFGGRIINSRSTVVFGASSFWSSGILKPTSPKRLLRRLSNCYVFFRRAALPVDCLAFLCLLFESNGQSILLTNVVKHRVVDVCIKELPFAPSCLFIAYPPAPLVVILNDQRKYNDDTYVPKSATTIAVPAYRDAQAKSKSLFDISFARSGSLFWILLWFQTRPRAVWLCGSGAGGERTGGGRRGSERTGGEAAHARAAPAPLLPSPLPLQLDIDISHLLLLLLILSTLIISALHVSPHYRWSFFPNFATSRLR</sequence>
<evidence type="ECO:0000256" key="3">
    <source>
        <dbReference type="SAM" id="SignalP"/>
    </source>
</evidence>
<dbReference type="AlphaFoldDB" id="A0A9P0E6R4"/>
<dbReference type="Proteomes" id="UP001152798">
    <property type="component" value="Chromosome 1"/>
</dbReference>
<evidence type="ECO:0000313" key="4">
    <source>
        <dbReference type="EMBL" id="CAH1391865.1"/>
    </source>
</evidence>
<keyword evidence="2" id="KW-0812">Transmembrane</keyword>
<keyword evidence="3" id="KW-0732">Signal</keyword>
<keyword evidence="2" id="KW-0472">Membrane</keyword>
<evidence type="ECO:0000313" key="5">
    <source>
        <dbReference type="Proteomes" id="UP001152798"/>
    </source>
</evidence>
<feature type="region of interest" description="Disordered" evidence="1">
    <location>
        <begin position="289"/>
        <end position="310"/>
    </location>
</feature>
<evidence type="ECO:0000256" key="2">
    <source>
        <dbReference type="SAM" id="Phobius"/>
    </source>
</evidence>
<reference evidence="4" key="1">
    <citation type="submission" date="2022-01" db="EMBL/GenBank/DDBJ databases">
        <authorList>
            <person name="King R."/>
        </authorList>
    </citation>
    <scope>NUCLEOTIDE SEQUENCE</scope>
</reference>
<feature type="signal peptide" evidence="3">
    <location>
        <begin position="1"/>
        <end position="27"/>
    </location>
</feature>